<evidence type="ECO:0000313" key="5">
    <source>
        <dbReference type="EMBL" id="SEG88503.1"/>
    </source>
</evidence>
<organism evidence="5 6">
    <name type="scientific">Thermomonospora echinospora</name>
    <dbReference type="NCBI Taxonomy" id="1992"/>
    <lineage>
        <taxon>Bacteria</taxon>
        <taxon>Bacillati</taxon>
        <taxon>Actinomycetota</taxon>
        <taxon>Actinomycetes</taxon>
        <taxon>Streptosporangiales</taxon>
        <taxon>Thermomonosporaceae</taxon>
        <taxon>Thermomonospora</taxon>
    </lineage>
</organism>
<dbReference type="SUPFAM" id="SSF53822">
    <property type="entry name" value="Periplasmic binding protein-like I"/>
    <property type="match status" value="1"/>
</dbReference>
<protein>
    <submittedName>
        <fullName evidence="5">Substrate-binding protein</fullName>
    </submittedName>
</protein>
<comment type="similarity">
    <text evidence="1">Belongs to the leucine-binding protein family.</text>
</comment>
<gene>
    <name evidence="5" type="ORF">SAMN04489712_12216</name>
</gene>
<evidence type="ECO:0000256" key="1">
    <source>
        <dbReference type="ARBA" id="ARBA00010062"/>
    </source>
</evidence>
<proteinExistence type="inferred from homology"/>
<keyword evidence="2 3" id="KW-0732">Signal</keyword>
<accession>A0A1H6DUS4</accession>
<dbReference type="PROSITE" id="PS51257">
    <property type="entry name" value="PROKAR_LIPOPROTEIN"/>
    <property type="match status" value="1"/>
</dbReference>
<dbReference type="PANTHER" id="PTHR30483:SF6">
    <property type="entry name" value="PERIPLASMIC BINDING PROTEIN OF ABC TRANSPORTER FOR NATURAL AMINO ACIDS"/>
    <property type="match status" value="1"/>
</dbReference>
<feature type="domain" description="Leucine-binding protein" evidence="4">
    <location>
        <begin position="35"/>
        <end position="362"/>
    </location>
</feature>
<dbReference type="Pfam" id="PF13458">
    <property type="entry name" value="Peripla_BP_6"/>
    <property type="match status" value="1"/>
</dbReference>
<dbReference type="OrthoDB" id="4364076at2"/>
<evidence type="ECO:0000256" key="3">
    <source>
        <dbReference type="SAM" id="SignalP"/>
    </source>
</evidence>
<dbReference type="EMBL" id="FNVO01000022">
    <property type="protein sequence ID" value="SEG88503.1"/>
    <property type="molecule type" value="Genomic_DNA"/>
</dbReference>
<feature type="chain" id="PRO_5038447317" evidence="3">
    <location>
        <begin position="24"/>
        <end position="415"/>
    </location>
</feature>
<evidence type="ECO:0000256" key="2">
    <source>
        <dbReference type="ARBA" id="ARBA00022729"/>
    </source>
</evidence>
<reference evidence="6" key="1">
    <citation type="submission" date="2016-10" db="EMBL/GenBank/DDBJ databases">
        <authorList>
            <person name="Varghese N."/>
            <person name="Submissions S."/>
        </authorList>
    </citation>
    <scope>NUCLEOTIDE SEQUENCE [LARGE SCALE GENOMIC DNA]</scope>
    <source>
        <strain evidence="6">DSM 43163</strain>
    </source>
</reference>
<evidence type="ECO:0000313" key="6">
    <source>
        <dbReference type="Proteomes" id="UP000236723"/>
    </source>
</evidence>
<dbReference type="InterPro" id="IPR028081">
    <property type="entry name" value="Leu-bd"/>
</dbReference>
<dbReference type="PANTHER" id="PTHR30483">
    <property type="entry name" value="LEUCINE-SPECIFIC-BINDING PROTEIN"/>
    <property type="match status" value="1"/>
</dbReference>
<dbReference type="RefSeq" id="WP_103943453.1">
    <property type="nucleotide sequence ID" value="NZ_FNVO01000022.1"/>
</dbReference>
<dbReference type="InterPro" id="IPR051010">
    <property type="entry name" value="BCAA_transport"/>
</dbReference>
<sequence length="415" mass="42801">MFSKALTASGVACALMLALTGCGSGSDATGSDGSTLKIGVLTSLSGSASASFTGVESAVKARLAAYKEESDACKVDFQVVAADDTSTPQGALTATQKLVRQDKVFAVLPVSSFFFGAGQYAGTQAKQTLFAGPGFDGGPQWLNKDYRNLFNAMGSNDYDNVASTMGEYWKSIGGTKAAAVSFETRSSSSAALASVQSAEHAGLQRGYVNVKVPFGTKDVGPLVLGIKESGADVLYLPVTPETAFAIVAGLKQAGLKMKSVLLATGYGADLLKSEPAVQAAQGLGFVTSTAPVEISTPGGQAMVAGLKKHAGMRTDLPSFSEQMGWLAADLLLHGLKKSGCGTSQAKVIDALRASKDWDANGLSPEPIDFSSYGVLAGSHGGGNCFYVSILKGTKFEPDPKAKPVCGRLLDEKVKR</sequence>
<evidence type="ECO:0000259" key="4">
    <source>
        <dbReference type="Pfam" id="PF13458"/>
    </source>
</evidence>
<name>A0A1H6DUS4_9ACTN</name>
<dbReference type="InterPro" id="IPR028082">
    <property type="entry name" value="Peripla_BP_I"/>
</dbReference>
<keyword evidence="6" id="KW-1185">Reference proteome</keyword>
<feature type="signal peptide" evidence="3">
    <location>
        <begin position="1"/>
        <end position="23"/>
    </location>
</feature>
<dbReference type="Gene3D" id="3.40.50.2300">
    <property type="match status" value="2"/>
</dbReference>
<dbReference type="AlphaFoldDB" id="A0A1H6DUS4"/>
<dbReference type="Proteomes" id="UP000236723">
    <property type="component" value="Unassembled WGS sequence"/>
</dbReference>